<name>A0A975KGA8_9BACE</name>
<dbReference type="KEGG" id="beg:INE88_02510"/>
<evidence type="ECO:0000313" key="1">
    <source>
        <dbReference type="EMBL" id="QUT45688.1"/>
    </source>
</evidence>
<dbReference type="EMBL" id="CP072227">
    <property type="protein sequence ID" value="QUT45688.1"/>
    <property type="molecule type" value="Genomic_DNA"/>
</dbReference>
<gene>
    <name evidence="1" type="ORF">INE88_02510</name>
</gene>
<sequence>MTLEINHNNVIWLRRESKKHYKTTKPPIEGAISIQDEAKITGAKNTMVRIASNLKLECDSKCES</sequence>
<proteinExistence type="predicted"/>
<accession>A0A975KGA8</accession>
<dbReference type="AlphaFoldDB" id="A0A975KGA8"/>
<evidence type="ECO:0000313" key="2">
    <source>
        <dbReference type="Proteomes" id="UP000679226"/>
    </source>
</evidence>
<protein>
    <submittedName>
        <fullName evidence="1">Uncharacterized protein</fullName>
    </submittedName>
</protein>
<reference evidence="1" key="1">
    <citation type="journal article" date="2021" name="PLoS Genet.">
        <title>Mobile Type VI secretion system loci of the gut Bacteroidales display extensive intra-ecosystem transfer, multi-species spread and geographical clustering.</title>
        <authorList>
            <person name="Garcia-Bayona L."/>
            <person name="Coyne M.J."/>
            <person name="Comstock L.E."/>
        </authorList>
    </citation>
    <scope>NUCLEOTIDE SEQUENCE</scope>
    <source>
        <strain evidence="1">CL11T00C20</strain>
    </source>
</reference>
<dbReference type="Proteomes" id="UP000679226">
    <property type="component" value="Chromosome"/>
</dbReference>
<organism evidence="1 2">
    <name type="scientific">Bacteroides eggerthii</name>
    <dbReference type="NCBI Taxonomy" id="28111"/>
    <lineage>
        <taxon>Bacteria</taxon>
        <taxon>Pseudomonadati</taxon>
        <taxon>Bacteroidota</taxon>
        <taxon>Bacteroidia</taxon>
        <taxon>Bacteroidales</taxon>
        <taxon>Bacteroidaceae</taxon>
        <taxon>Bacteroides</taxon>
    </lineage>
</organism>